<evidence type="ECO:0000313" key="1">
    <source>
        <dbReference type="EMBL" id="KAI5657752.1"/>
    </source>
</evidence>
<proteinExistence type="predicted"/>
<comment type="caution">
    <text evidence="1">The sequence shown here is derived from an EMBL/GenBank/DDBJ whole genome shotgun (WGS) entry which is preliminary data.</text>
</comment>
<keyword evidence="2" id="KW-1185">Reference proteome</keyword>
<dbReference type="Proteomes" id="UP001060085">
    <property type="component" value="Linkage Group LG06"/>
</dbReference>
<name>A0ACC0ACP1_CATRO</name>
<dbReference type="EMBL" id="CM044706">
    <property type="protein sequence ID" value="KAI5657752.1"/>
    <property type="molecule type" value="Genomic_DNA"/>
</dbReference>
<protein>
    <submittedName>
        <fullName evidence="1">Uncharacterized protein</fullName>
    </submittedName>
</protein>
<organism evidence="1 2">
    <name type="scientific">Catharanthus roseus</name>
    <name type="common">Madagascar periwinkle</name>
    <name type="synonym">Vinca rosea</name>
    <dbReference type="NCBI Taxonomy" id="4058"/>
    <lineage>
        <taxon>Eukaryota</taxon>
        <taxon>Viridiplantae</taxon>
        <taxon>Streptophyta</taxon>
        <taxon>Embryophyta</taxon>
        <taxon>Tracheophyta</taxon>
        <taxon>Spermatophyta</taxon>
        <taxon>Magnoliopsida</taxon>
        <taxon>eudicotyledons</taxon>
        <taxon>Gunneridae</taxon>
        <taxon>Pentapetalae</taxon>
        <taxon>asterids</taxon>
        <taxon>lamiids</taxon>
        <taxon>Gentianales</taxon>
        <taxon>Apocynaceae</taxon>
        <taxon>Rauvolfioideae</taxon>
        <taxon>Vinceae</taxon>
        <taxon>Catharanthinae</taxon>
        <taxon>Catharanthus</taxon>
    </lineage>
</organism>
<gene>
    <name evidence="1" type="ORF">M9H77_26545</name>
</gene>
<accession>A0ACC0ACP1</accession>
<reference evidence="2" key="1">
    <citation type="journal article" date="2023" name="Nat. Plants">
        <title>Single-cell RNA sequencing provides a high-resolution roadmap for understanding the multicellular compartmentation of specialized metabolism.</title>
        <authorList>
            <person name="Sun S."/>
            <person name="Shen X."/>
            <person name="Li Y."/>
            <person name="Li Y."/>
            <person name="Wang S."/>
            <person name="Li R."/>
            <person name="Zhang H."/>
            <person name="Shen G."/>
            <person name="Guo B."/>
            <person name="Wei J."/>
            <person name="Xu J."/>
            <person name="St-Pierre B."/>
            <person name="Chen S."/>
            <person name="Sun C."/>
        </authorList>
    </citation>
    <scope>NUCLEOTIDE SEQUENCE [LARGE SCALE GENOMIC DNA]</scope>
</reference>
<evidence type="ECO:0000313" key="2">
    <source>
        <dbReference type="Proteomes" id="UP001060085"/>
    </source>
</evidence>
<sequence length="416" mass="45360">MVDKLSHTQNSWENTVEQSSRVMETDNNVSLMSESLTIHDGIGASHTQPKMQCSSTVPDTKLGFPERAFSAAGAAVLSAILVNPLDVAKTRLQAQAAGVPYSHPLSNLTSRMAFFGPSMMFADLRCSPSCTRAGVHGTVSICPPDCFHYKGTLDVFYKIIRQEGIARLWRGTNAGLALAIPTVGIYLPFYDIFRNQLEDFTSRNAPSLTLYAPLVAGSLARSLACISCYPIELARTRMQAFKETHTGKKPPGVIKTLFEVISDVNSRTNNRSLQSYRALWTGLGAQLARDVPFSAICWSTLEPVRRRLLSLTEDEARVSSVLVSNFSAGFIAGSLAAAATCPLDVAKTRRQIEKDPVRALRMTTRQTLMEVWRDGGIKGLFTGVGPRVGRAGPSVGIVVSFYEVVKYVINNQYAAV</sequence>